<dbReference type="AlphaFoldDB" id="I4YKC3"/>
<dbReference type="EMBL" id="JH660648">
    <property type="protein sequence ID" value="EIM24415.1"/>
    <property type="molecule type" value="Genomic_DNA"/>
</dbReference>
<keyword evidence="1" id="KW-1133">Transmembrane helix</keyword>
<reference evidence="2 3" key="1">
    <citation type="submission" date="2012-02" db="EMBL/GenBank/DDBJ databases">
        <title>Improved High-Quality Draft sequence of Microvirga sp. WSM3557.</title>
        <authorList>
            <consortium name="US DOE Joint Genome Institute"/>
            <person name="Lucas S."/>
            <person name="Han J."/>
            <person name="Lapidus A."/>
            <person name="Cheng J.-F."/>
            <person name="Goodwin L."/>
            <person name="Pitluck S."/>
            <person name="Peters L."/>
            <person name="Zhang X."/>
            <person name="Detter J.C."/>
            <person name="Han C."/>
            <person name="Tapia R."/>
            <person name="Land M."/>
            <person name="Hauser L."/>
            <person name="Kyrpides N."/>
            <person name="Ivanova N."/>
            <person name="Pagani I."/>
            <person name="Brau L."/>
            <person name="Yates R."/>
            <person name="O'Hara G."/>
            <person name="Rui T."/>
            <person name="Howieson J."/>
            <person name="Reeve W."/>
            <person name="Woyke T."/>
        </authorList>
    </citation>
    <scope>NUCLEOTIDE SEQUENCE [LARGE SCALE GENOMIC DNA]</scope>
    <source>
        <strain evidence="2 3">WSM3557</strain>
    </source>
</reference>
<sequence length="60" mass="6729">MVYGHSETDVKLDRKRQEVHDRLARETRVGWPTLTIVDAIIVFGAAIAIHLILGATFGRN</sequence>
<proteinExistence type="predicted"/>
<keyword evidence="3" id="KW-1185">Reference proteome</keyword>
<dbReference type="Proteomes" id="UP000003947">
    <property type="component" value="Unassembled WGS sequence"/>
</dbReference>
<keyword evidence="1" id="KW-0812">Transmembrane</keyword>
<feature type="transmembrane region" description="Helical" evidence="1">
    <location>
        <begin position="29"/>
        <end position="53"/>
    </location>
</feature>
<accession>I4YKC3</accession>
<gene>
    <name evidence="2" type="ORF">MicloDRAFT_00069340</name>
</gene>
<name>I4YKC3_9HYPH</name>
<protein>
    <submittedName>
        <fullName evidence="2">Uncharacterized protein</fullName>
    </submittedName>
</protein>
<evidence type="ECO:0000313" key="2">
    <source>
        <dbReference type="EMBL" id="EIM24415.1"/>
    </source>
</evidence>
<organism evidence="2 3">
    <name type="scientific">Microvirga lotononidis</name>
    <dbReference type="NCBI Taxonomy" id="864069"/>
    <lineage>
        <taxon>Bacteria</taxon>
        <taxon>Pseudomonadati</taxon>
        <taxon>Pseudomonadota</taxon>
        <taxon>Alphaproteobacteria</taxon>
        <taxon>Hyphomicrobiales</taxon>
        <taxon>Methylobacteriaceae</taxon>
        <taxon>Microvirga</taxon>
    </lineage>
</organism>
<dbReference type="HOGENOM" id="CLU_2936463_0_0_5"/>
<evidence type="ECO:0000256" key="1">
    <source>
        <dbReference type="SAM" id="Phobius"/>
    </source>
</evidence>
<keyword evidence="1" id="KW-0472">Membrane</keyword>
<dbReference type="PATRIC" id="fig|864069.3.peg.7411"/>
<evidence type="ECO:0000313" key="3">
    <source>
        <dbReference type="Proteomes" id="UP000003947"/>
    </source>
</evidence>